<accession>A0A940Y363</accession>
<evidence type="ECO:0000256" key="1">
    <source>
        <dbReference type="SAM" id="MobiDB-lite"/>
    </source>
</evidence>
<organism evidence="3 4">
    <name type="scientific">Streptomyces liliiviolaceus</name>
    <dbReference type="NCBI Taxonomy" id="2823109"/>
    <lineage>
        <taxon>Bacteria</taxon>
        <taxon>Bacillati</taxon>
        <taxon>Actinomycetota</taxon>
        <taxon>Actinomycetes</taxon>
        <taxon>Kitasatosporales</taxon>
        <taxon>Streptomycetaceae</taxon>
        <taxon>Streptomyces</taxon>
    </lineage>
</organism>
<evidence type="ECO:0000313" key="3">
    <source>
        <dbReference type="EMBL" id="MBQ0851565.1"/>
    </source>
</evidence>
<feature type="transmembrane region" description="Helical" evidence="2">
    <location>
        <begin position="39"/>
        <end position="56"/>
    </location>
</feature>
<evidence type="ECO:0008006" key="5">
    <source>
        <dbReference type="Google" id="ProtNLM"/>
    </source>
</evidence>
<name>A0A940Y363_9ACTN</name>
<sequence length="263" mass="28778">MRVFDTERQEWAGSRRERLFHPDQYLDVRRQKVVRQKTAIVLAVAGLAFGVWALAWKDEPEPYQNFTAARSDTKKDSSDGSGGGSESGGGGGTPSAEPSSSLPAGYEPWQDDEGFRVALPTGWERDSRSSQFGIDVVDYRSPDGIRRLQVFQVMETSPYESLQVAQVEAQKLDGYEAVSLAEVPGDGNQAAEHEYRADEIAGEQGGGGARHVIDHRFTAADGERYALVAYGSDADGPDDERELVDTALRWFCPPGTQCETPEG</sequence>
<dbReference type="AlphaFoldDB" id="A0A940Y363"/>
<keyword evidence="2" id="KW-0472">Membrane</keyword>
<reference evidence="3 4" key="1">
    <citation type="submission" date="2021-04" db="EMBL/GenBank/DDBJ databases">
        <authorList>
            <person name="Tang X."/>
            <person name="Zhou X."/>
            <person name="Chen X."/>
            <person name="Cernava T."/>
            <person name="Zhang C."/>
        </authorList>
    </citation>
    <scope>NUCLEOTIDE SEQUENCE [LARGE SCALE GENOMIC DNA]</scope>
    <source>
        <strain evidence="3 4">BH-SS-21</strain>
    </source>
</reference>
<evidence type="ECO:0000256" key="2">
    <source>
        <dbReference type="SAM" id="Phobius"/>
    </source>
</evidence>
<proteinExistence type="predicted"/>
<feature type="region of interest" description="Disordered" evidence="1">
    <location>
        <begin position="68"/>
        <end position="110"/>
    </location>
</feature>
<dbReference type="Proteomes" id="UP000677413">
    <property type="component" value="Unassembled WGS sequence"/>
</dbReference>
<keyword evidence="4" id="KW-1185">Reference proteome</keyword>
<dbReference type="RefSeq" id="WP_210886480.1">
    <property type="nucleotide sequence ID" value="NZ_JAGPYQ010000001.1"/>
</dbReference>
<protein>
    <recommendedName>
        <fullName evidence="5">Serine/arginine repetitive matrix protein 2</fullName>
    </recommendedName>
</protein>
<keyword evidence="2" id="KW-0812">Transmembrane</keyword>
<evidence type="ECO:0000313" key="4">
    <source>
        <dbReference type="Proteomes" id="UP000677413"/>
    </source>
</evidence>
<keyword evidence="2" id="KW-1133">Transmembrane helix</keyword>
<dbReference type="EMBL" id="JAGPYQ010000001">
    <property type="protein sequence ID" value="MBQ0851565.1"/>
    <property type="molecule type" value="Genomic_DNA"/>
</dbReference>
<feature type="compositionally biased region" description="Gly residues" evidence="1">
    <location>
        <begin position="80"/>
        <end position="93"/>
    </location>
</feature>
<gene>
    <name evidence="3" type="ORF">J8N05_25700</name>
</gene>
<comment type="caution">
    <text evidence="3">The sequence shown here is derived from an EMBL/GenBank/DDBJ whole genome shotgun (WGS) entry which is preliminary data.</text>
</comment>